<dbReference type="CDD" id="cd00093">
    <property type="entry name" value="HTH_XRE"/>
    <property type="match status" value="1"/>
</dbReference>
<organism evidence="2 3">
    <name type="scientific">Escherichia coli</name>
    <dbReference type="NCBI Taxonomy" id="562"/>
    <lineage>
        <taxon>Bacteria</taxon>
        <taxon>Pseudomonadati</taxon>
        <taxon>Pseudomonadota</taxon>
        <taxon>Gammaproteobacteria</taxon>
        <taxon>Enterobacterales</taxon>
        <taxon>Enterobacteriaceae</taxon>
        <taxon>Escherichia</taxon>
    </lineage>
</organism>
<feature type="domain" description="HTH cro/C1-type" evidence="1">
    <location>
        <begin position="112"/>
        <end position="150"/>
    </location>
</feature>
<reference evidence="2 3" key="1">
    <citation type="submission" date="2018-06" db="EMBL/GenBank/DDBJ databases">
        <authorList>
            <consortium name="Pathogen Informatics"/>
            <person name="Doyle S."/>
        </authorList>
    </citation>
    <scope>NUCLEOTIDE SEQUENCE [LARGE SCALE GENOMIC DNA]</scope>
    <source>
        <strain evidence="2 3">NCTC9045</strain>
    </source>
</reference>
<proteinExistence type="predicted"/>
<dbReference type="InterPro" id="IPR001387">
    <property type="entry name" value="Cro/C1-type_HTH"/>
</dbReference>
<dbReference type="AlphaFoldDB" id="A0A376WXR7"/>
<dbReference type="SUPFAM" id="SSF47413">
    <property type="entry name" value="lambda repressor-like DNA-binding domains"/>
    <property type="match status" value="1"/>
</dbReference>
<gene>
    <name evidence="2" type="ORF">NCTC9045_01590</name>
</gene>
<evidence type="ECO:0000313" key="3">
    <source>
        <dbReference type="Proteomes" id="UP000254503"/>
    </source>
</evidence>
<dbReference type="Pfam" id="PF01381">
    <property type="entry name" value="HTH_3"/>
    <property type="match status" value="1"/>
</dbReference>
<name>A0A376WXR7_ECOLX</name>
<evidence type="ECO:0000259" key="1">
    <source>
        <dbReference type="PROSITE" id="PS50943"/>
    </source>
</evidence>
<dbReference type="GO" id="GO:0003677">
    <property type="term" value="F:DNA binding"/>
    <property type="evidence" value="ECO:0007669"/>
    <property type="project" value="InterPro"/>
</dbReference>
<dbReference type="EMBL" id="UGDD01000002">
    <property type="protein sequence ID" value="STJ53730.1"/>
    <property type="molecule type" value="Genomic_DNA"/>
</dbReference>
<protein>
    <submittedName>
        <fullName evidence="2">Repressor protein</fullName>
    </submittedName>
</protein>
<dbReference type="SMART" id="SM00530">
    <property type="entry name" value="HTH_XRE"/>
    <property type="match status" value="2"/>
</dbReference>
<dbReference type="InterPro" id="IPR010982">
    <property type="entry name" value="Lambda_DNA-bd_dom_sf"/>
</dbReference>
<sequence length="201" mass="22729">MKSIQDVRRQNLNDLIDREFNGVQTRMAEKLGTQANLVNRWALGKKVIGDQVARKIEAAANKPRNWLDIDRSLSQEGFQPVGPSDIGQLAAHNLERWMSESRDLSTQGKLHRASGVAQVTISRLLNNEVSVSISTLENVASAFGRHGYELLIHPHDPATINYDRSRYALLPETEKAKIESYIEFVITRTKKTNNKTIFFSK</sequence>
<evidence type="ECO:0000313" key="2">
    <source>
        <dbReference type="EMBL" id="STJ53730.1"/>
    </source>
</evidence>
<dbReference type="Gene3D" id="1.10.260.40">
    <property type="entry name" value="lambda repressor-like DNA-binding domains"/>
    <property type="match status" value="1"/>
</dbReference>
<accession>A0A376WXR7</accession>
<dbReference type="Proteomes" id="UP000254503">
    <property type="component" value="Unassembled WGS sequence"/>
</dbReference>
<dbReference type="PROSITE" id="PS50943">
    <property type="entry name" value="HTH_CROC1"/>
    <property type="match status" value="1"/>
</dbReference>